<evidence type="ECO:0000313" key="6">
    <source>
        <dbReference type="Proteomes" id="UP000320333"/>
    </source>
</evidence>
<feature type="coiled-coil region" evidence="2">
    <location>
        <begin position="117"/>
        <end position="151"/>
    </location>
</feature>
<gene>
    <name evidence="5" type="ORF">CcCBS67573_g02382</name>
</gene>
<evidence type="ECO:0000256" key="3">
    <source>
        <dbReference type="SAM" id="MobiDB-lite"/>
    </source>
</evidence>
<keyword evidence="2" id="KW-0175">Coiled coil</keyword>
<feature type="compositionally biased region" description="Basic and acidic residues" evidence="3">
    <location>
        <begin position="1228"/>
        <end position="1246"/>
    </location>
</feature>
<feature type="compositionally biased region" description="Low complexity" evidence="3">
    <location>
        <begin position="943"/>
        <end position="963"/>
    </location>
</feature>
<dbReference type="InterPro" id="IPR001936">
    <property type="entry name" value="RasGAP_dom"/>
</dbReference>
<dbReference type="OrthoDB" id="775356at2759"/>
<organism evidence="5 6">
    <name type="scientific">Chytriomyces confervae</name>
    <dbReference type="NCBI Taxonomy" id="246404"/>
    <lineage>
        <taxon>Eukaryota</taxon>
        <taxon>Fungi</taxon>
        <taxon>Fungi incertae sedis</taxon>
        <taxon>Chytridiomycota</taxon>
        <taxon>Chytridiomycota incertae sedis</taxon>
        <taxon>Chytridiomycetes</taxon>
        <taxon>Chytridiales</taxon>
        <taxon>Chytriomycetaceae</taxon>
        <taxon>Chytriomyces</taxon>
    </lineage>
</organism>
<feature type="region of interest" description="Disordered" evidence="3">
    <location>
        <begin position="1134"/>
        <end position="1155"/>
    </location>
</feature>
<dbReference type="InterPro" id="IPR023152">
    <property type="entry name" value="RasGAP_CS"/>
</dbReference>
<dbReference type="Pfam" id="PF00168">
    <property type="entry name" value="C2"/>
    <property type="match status" value="1"/>
</dbReference>
<dbReference type="PANTHER" id="PTHR10194">
    <property type="entry name" value="RAS GTPASE-ACTIVATING PROTEINS"/>
    <property type="match status" value="1"/>
</dbReference>
<reference evidence="5 6" key="1">
    <citation type="journal article" date="2019" name="Sci. Rep.">
        <title>Comparative genomics of chytrid fungi reveal insights into the obligate biotrophic and pathogenic lifestyle of Synchytrium endobioticum.</title>
        <authorList>
            <person name="van de Vossenberg B.T.L.H."/>
            <person name="Warris S."/>
            <person name="Nguyen H.D.T."/>
            <person name="van Gent-Pelzer M.P.E."/>
            <person name="Joly D.L."/>
            <person name="van de Geest H.C."/>
            <person name="Bonants P.J.M."/>
            <person name="Smith D.S."/>
            <person name="Levesque C.A."/>
            <person name="van der Lee T.A.J."/>
        </authorList>
    </citation>
    <scope>NUCLEOTIDE SEQUENCE [LARGE SCALE GENOMIC DNA]</scope>
    <source>
        <strain evidence="5 6">CBS 675.73</strain>
    </source>
</reference>
<dbReference type="Pfam" id="PF00616">
    <property type="entry name" value="RasGAP"/>
    <property type="match status" value="1"/>
</dbReference>
<dbReference type="SUPFAM" id="SSF49562">
    <property type="entry name" value="C2 domain (Calcium/lipid-binding domain, CaLB)"/>
    <property type="match status" value="1"/>
</dbReference>
<dbReference type="InterPro" id="IPR008936">
    <property type="entry name" value="Rho_GTPase_activation_prot"/>
</dbReference>
<evidence type="ECO:0000256" key="2">
    <source>
        <dbReference type="SAM" id="Coils"/>
    </source>
</evidence>
<sequence length="1246" mass="137187">MAEGVGISRYMAESLRVTKALQAFLIARQQCEAQYATSLAEACYTLKGAADSKIDTNEGKIQNSPLKQAINDLVKGVGKIADARYAFAGTMKKTILDPFASTINDLQSTLEAVKTVHDANKLQVQEAKEAIAKAQQENPQKKKDLEKLNQKSTAMIQKAIQSNQSVAEALSEHDAAREFYLKEVLPSFQKALIDWDETRLNCIKQMLIEIKHLEQIALEKAVEAKNVGKESADTIDVQKIVSKFVDTVLMKDIEVRKASATSVRDLRNPSKVGTLYLKRNDSPLSPWSVQYMVLKNNRLYVFDTAEADQPREVIALNRLLPDNQCSASFSIQRSKPKLYTDRVTSDFAIIHTAHQSLFQKASVFQLLFHSNSAVTSFSLEESDLENGELNESSSIFYPDEDDKSMKDLRSSLGKRSMLEASVERPVDRRYYFMPVEKDPTVTSLWLNAFEQNGAQTCWCGTCIPGASSLTLKLSIIEGTSLGVERGANDSFGVMVKFGNLKMGRTAFKQGPNPFWNEEFTFEHVTACTNTIKLSVNSGLNLDNGDSESGFLFFSIPNMSLERRIEATTRLMSSNQSVYDKSANQPTLKIAYLLTTGQNLDYDEYSDFIQLLIAPPLDTFHFLSNSLPHDHRDEFYDTYLNTLMALNDPVLPAICSLIEREISNTDDPNILFRGNSVLTKILERFMRIVGSDYVKETIGACIASIFQLCGTNGMSFEIDPNRIPQSEDVNPADVLQENWKNLLQQVELIWSSISVSFDKCPVSLKVIFSRMKGFLKSKYSEEKYQHIGISGFIFLRLFCVAILAPKRFGIVAVDPDAQTLRTLTLITKIMQHLANFSHFGAKERHMELSNEWINANTAGMKSFINEISSLPGEAALPNTQPCLNSLIPVSILYRFLSSQAPSLSTPSNLSNPVCKVLLSTIDALDTELEQKSKELLALQDRRASALPSPSTPSSRPASSPMPSRKFSGIDDPPPPVPPIDHRRTSELSHNPKARSQPVFKTEDAQDGTASEPAQIQSQVQPDRPSTTDTEVERPSCPTGATTSVLEESPVTPTGTSTETHSKASSNSIGESPKTARKKSRSVEHLVKSSVSNIIINEAKNSSRKGSIQAVGSLLPASGSRDPGSSSTAAGLAALESGTGTSSSPFNGTSKQGLSGFMSRFKNSEPPVAIRTASASSTESTTGANEGEKQFTFMNLIGGAKNYITTSPRLKKDSLEDECSVGSRKATITRAKEADEERREMQSSRHAI</sequence>
<feature type="compositionally biased region" description="Polar residues" evidence="3">
    <location>
        <begin position="1006"/>
        <end position="1027"/>
    </location>
</feature>
<evidence type="ECO:0000313" key="5">
    <source>
        <dbReference type="EMBL" id="TPX76358.1"/>
    </source>
</evidence>
<evidence type="ECO:0000256" key="1">
    <source>
        <dbReference type="ARBA" id="ARBA00022468"/>
    </source>
</evidence>
<dbReference type="InterPro" id="IPR039360">
    <property type="entry name" value="Ras_GTPase"/>
</dbReference>
<dbReference type="InterPro" id="IPR027267">
    <property type="entry name" value="AH/BAR_dom_sf"/>
</dbReference>
<feature type="region of interest" description="Disordered" evidence="3">
    <location>
        <begin position="1224"/>
        <end position="1246"/>
    </location>
</feature>
<dbReference type="SUPFAM" id="SSF50729">
    <property type="entry name" value="PH domain-like"/>
    <property type="match status" value="1"/>
</dbReference>
<dbReference type="Gene3D" id="1.10.506.10">
    <property type="entry name" value="GTPase Activation - p120gap, domain 1"/>
    <property type="match status" value="2"/>
</dbReference>
<keyword evidence="1" id="KW-0343">GTPase activation</keyword>
<dbReference type="PROSITE" id="PS50018">
    <property type="entry name" value="RAS_GTPASE_ACTIV_2"/>
    <property type="match status" value="1"/>
</dbReference>
<dbReference type="GO" id="GO:0005096">
    <property type="term" value="F:GTPase activator activity"/>
    <property type="evidence" value="ECO:0007669"/>
    <property type="project" value="UniProtKB-KW"/>
</dbReference>
<comment type="caution">
    <text evidence="5">The sequence shown here is derived from an EMBL/GenBank/DDBJ whole genome shotgun (WGS) entry which is preliminary data.</text>
</comment>
<name>A0A507FLQ6_9FUNG</name>
<dbReference type="Proteomes" id="UP000320333">
    <property type="component" value="Unassembled WGS sequence"/>
</dbReference>
<dbReference type="EMBL" id="QEAP01000049">
    <property type="protein sequence ID" value="TPX76358.1"/>
    <property type="molecule type" value="Genomic_DNA"/>
</dbReference>
<feature type="compositionally biased region" description="Polar residues" evidence="3">
    <location>
        <begin position="1140"/>
        <end position="1151"/>
    </location>
</feature>
<proteinExistence type="predicted"/>
<dbReference type="PANTHER" id="PTHR10194:SF60">
    <property type="entry name" value="RAS GTPASE-ACTIVATING PROTEIN RASKOL"/>
    <property type="match status" value="1"/>
</dbReference>
<keyword evidence="6" id="KW-1185">Reference proteome</keyword>
<feature type="compositionally biased region" description="Polar residues" evidence="3">
    <location>
        <begin position="1037"/>
        <end position="1068"/>
    </location>
</feature>
<dbReference type="InterPro" id="IPR000008">
    <property type="entry name" value="C2_dom"/>
</dbReference>
<dbReference type="Gene3D" id="1.20.1270.60">
    <property type="entry name" value="Arfaptin homology (AH) domain/BAR domain"/>
    <property type="match status" value="1"/>
</dbReference>
<dbReference type="AlphaFoldDB" id="A0A507FLQ6"/>
<dbReference type="SUPFAM" id="SSF103657">
    <property type="entry name" value="BAR/IMD domain-like"/>
    <property type="match status" value="1"/>
</dbReference>
<protein>
    <recommendedName>
        <fullName evidence="4">Ras-GAP domain-containing protein</fullName>
    </recommendedName>
</protein>
<dbReference type="SUPFAM" id="SSF48350">
    <property type="entry name" value="GTPase activation domain, GAP"/>
    <property type="match status" value="1"/>
</dbReference>
<evidence type="ECO:0000259" key="4">
    <source>
        <dbReference type="PROSITE" id="PS50018"/>
    </source>
</evidence>
<feature type="region of interest" description="Disordered" evidence="3">
    <location>
        <begin position="940"/>
        <end position="1083"/>
    </location>
</feature>
<accession>A0A507FLQ6</accession>
<dbReference type="SMART" id="SM00323">
    <property type="entry name" value="RasGAP"/>
    <property type="match status" value="1"/>
</dbReference>
<feature type="domain" description="Ras-GAP" evidence="4">
    <location>
        <begin position="631"/>
        <end position="834"/>
    </location>
</feature>
<dbReference type="STRING" id="246404.A0A507FLQ6"/>
<dbReference type="PROSITE" id="PS00509">
    <property type="entry name" value="RAS_GTPASE_ACTIV_1"/>
    <property type="match status" value="1"/>
</dbReference>
<dbReference type="InterPro" id="IPR035892">
    <property type="entry name" value="C2_domain_sf"/>
</dbReference>